<dbReference type="OrthoDB" id="5225894at2759"/>
<evidence type="ECO:0000313" key="2">
    <source>
        <dbReference type="Proteomes" id="UP000028524"/>
    </source>
</evidence>
<gene>
    <name evidence="1" type="ORF">S40285_09372</name>
</gene>
<organism evidence="1 2">
    <name type="scientific">Stachybotrys chlorohalonatus (strain IBT 40285)</name>
    <dbReference type="NCBI Taxonomy" id="1283841"/>
    <lineage>
        <taxon>Eukaryota</taxon>
        <taxon>Fungi</taxon>
        <taxon>Dikarya</taxon>
        <taxon>Ascomycota</taxon>
        <taxon>Pezizomycotina</taxon>
        <taxon>Sordariomycetes</taxon>
        <taxon>Hypocreomycetidae</taxon>
        <taxon>Hypocreales</taxon>
        <taxon>Stachybotryaceae</taxon>
        <taxon>Stachybotrys</taxon>
    </lineage>
</organism>
<dbReference type="SUPFAM" id="SSF48452">
    <property type="entry name" value="TPR-like"/>
    <property type="match status" value="1"/>
</dbReference>
<evidence type="ECO:0000313" key="1">
    <source>
        <dbReference type="EMBL" id="KFA69667.1"/>
    </source>
</evidence>
<name>A0A084R0D2_STAC4</name>
<protein>
    <submittedName>
        <fullName evidence="1">Uncharacterized protein</fullName>
    </submittedName>
</protein>
<dbReference type="InParanoid" id="A0A084R0D2"/>
<dbReference type="AlphaFoldDB" id="A0A084R0D2"/>
<dbReference type="EMBL" id="KL659386">
    <property type="protein sequence ID" value="KFA69667.1"/>
    <property type="molecule type" value="Genomic_DNA"/>
</dbReference>
<dbReference type="InterPro" id="IPR011990">
    <property type="entry name" value="TPR-like_helical_dom_sf"/>
</dbReference>
<dbReference type="STRING" id="1283841.A0A084R0D2"/>
<sequence length="247" mass="27391">MSTLVLDIKQRTVERLHLTIGSSHKDALAALDNLAVTLNTWRRYEESREIHGRVMKIREQILDLLHEDTLISKAHFAMAHLGFGNVCIELDTPDEAEMMLDSGTPSAIRSLGKDPVGVLMGPSELARVLARRSHVEEAEKMSLEIIQAVEKSCGVDHPDYICGLWKLAQLVGKNMREGLTPGHPLTKDLEEMVAVLGDASASAMDLAKLVPTSKQEPVQKPQLNRSFNAREELMQAEGNPIVRNSTW</sequence>
<reference evidence="1 2" key="1">
    <citation type="journal article" date="2014" name="BMC Genomics">
        <title>Comparative genome sequencing reveals chemotype-specific gene clusters in the toxigenic black mold Stachybotrys.</title>
        <authorList>
            <person name="Semeiks J."/>
            <person name="Borek D."/>
            <person name="Otwinowski Z."/>
            <person name="Grishin N.V."/>
        </authorList>
    </citation>
    <scope>NUCLEOTIDE SEQUENCE [LARGE SCALE GENOMIC DNA]</scope>
    <source>
        <strain evidence="1 2">IBT 40285</strain>
    </source>
</reference>
<dbReference type="Proteomes" id="UP000028524">
    <property type="component" value="Unassembled WGS sequence"/>
</dbReference>
<dbReference type="Gene3D" id="1.25.40.10">
    <property type="entry name" value="Tetratricopeptide repeat domain"/>
    <property type="match status" value="1"/>
</dbReference>
<dbReference type="Pfam" id="PF13374">
    <property type="entry name" value="TPR_10"/>
    <property type="match status" value="2"/>
</dbReference>
<proteinExistence type="predicted"/>
<dbReference type="HOGENOM" id="CLU_1125154_0_0_1"/>
<keyword evidence="2" id="KW-1185">Reference proteome</keyword>
<accession>A0A084R0D2</accession>